<keyword evidence="1" id="KW-0378">Hydrolase</keyword>
<proteinExistence type="predicted"/>
<accession>A0ACB8AN84</accession>
<dbReference type="Proteomes" id="UP000790377">
    <property type="component" value="Unassembled WGS sequence"/>
</dbReference>
<sequence length="700" mass="77596">MMLLIRSTKFLACIAGLSLQLVRVSSQSQIPSVTRFTPTNGPPFTLTPAVQILVDSRYEHNGSPSLLQYAQTFRNDLIEVTGFSLPSVRSTSTHGSERPSIFLTLNETSNHTLYNGKPTGEGYDFSISPQEYIISGAASTGTWWGTRTLLQQLVQTTTKSAGHQFEIPAGTGSDSPGWEIRGFMLDAGRHWFDTIFLADLCTYASFWKVNEFHIHASDNLWIPQILYGTDWRTLYSGFRFQPPPGSPVYDLVPYRNESWSYAEFTAMQTKCAAHGVTLVPEIDTPGHSLVFSQWKPQLMLNGTPDSLNLTYPETIPTIKSVWTQFLSWFTSAEISIGADEYSAALADQYISFVNEMSNFIKEESEKSIRIWGTYEPSNTSSVSTNITIQHWDFPGGDIPVQLLNAGYDVINSEQAFLYLDGKIPAEGGFPQELNETLLWTGAPGGQGWAPNIFTTTDPTNNTRADDPHLRGSIFALWNDWGPNATTPLEIYYQLSKSLALFGEKTWAGSGIRSTELTQAQFDLAYPHLNAIAPGQNLNRAVKPAHGDIIYSYARIPQYPFETNISSVGPPYTLSFKMCPGPVSNASDITSNMLFEGEDSALYASSLTFSSNAEYYPLPLNFTFPSDKYTSVVIRATRQYTYADISVEGQNGGNETYWYQTTMNIWGDYLAMGNMSFAAPAKTIGCKGFKGDIKDVVLQLG</sequence>
<organism evidence="1 2">
    <name type="scientific">Hygrophoropsis aurantiaca</name>
    <dbReference type="NCBI Taxonomy" id="72124"/>
    <lineage>
        <taxon>Eukaryota</taxon>
        <taxon>Fungi</taxon>
        <taxon>Dikarya</taxon>
        <taxon>Basidiomycota</taxon>
        <taxon>Agaricomycotina</taxon>
        <taxon>Agaricomycetes</taxon>
        <taxon>Agaricomycetidae</taxon>
        <taxon>Boletales</taxon>
        <taxon>Coniophorineae</taxon>
        <taxon>Hygrophoropsidaceae</taxon>
        <taxon>Hygrophoropsis</taxon>
    </lineage>
</organism>
<evidence type="ECO:0000313" key="1">
    <source>
        <dbReference type="EMBL" id="KAH7914925.1"/>
    </source>
</evidence>
<protein>
    <submittedName>
        <fullName evidence="1">Glycoside hydrolase family 20 protein</fullName>
    </submittedName>
</protein>
<keyword evidence="2" id="KW-1185">Reference proteome</keyword>
<comment type="caution">
    <text evidence="1">The sequence shown here is derived from an EMBL/GenBank/DDBJ whole genome shotgun (WGS) entry which is preliminary data.</text>
</comment>
<evidence type="ECO:0000313" key="2">
    <source>
        <dbReference type="Proteomes" id="UP000790377"/>
    </source>
</evidence>
<name>A0ACB8AN84_9AGAM</name>
<reference evidence="1" key="1">
    <citation type="journal article" date="2021" name="New Phytol.">
        <title>Evolutionary innovations through gain and loss of genes in the ectomycorrhizal Boletales.</title>
        <authorList>
            <person name="Wu G."/>
            <person name="Miyauchi S."/>
            <person name="Morin E."/>
            <person name="Kuo A."/>
            <person name="Drula E."/>
            <person name="Varga T."/>
            <person name="Kohler A."/>
            <person name="Feng B."/>
            <person name="Cao Y."/>
            <person name="Lipzen A."/>
            <person name="Daum C."/>
            <person name="Hundley H."/>
            <person name="Pangilinan J."/>
            <person name="Johnson J."/>
            <person name="Barry K."/>
            <person name="LaButti K."/>
            <person name="Ng V."/>
            <person name="Ahrendt S."/>
            <person name="Min B."/>
            <person name="Choi I.G."/>
            <person name="Park H."/>
            <person name="Plett J.M."/>
            <person name="Magnuson J."/>
            <person name="Spatafora J.W."/>
            <person name="Nagy L.G."/>
            <person name="Henrissat B."/>
            <person name="Grigoriev I.V."/>
            <person name="Yang Z.L."/>
            <person name="Xu J."/>
            <person name="Martin F.M."/>
        </authorList>
    </citation>
    <scope>NUCLEOTIDE SEQUENCE</scope>
    <source>
        <strain evidence="1">ATCC 28755</strain>
    </source>
</reference>
<gene>
    <name evidence="1" type="ORF">BJ138DRAFT_1142949</name>
</gene>
<dbReference type="EMBL" id="MU267607">
    <property type="protein sequence ID" value="KAH7914925.1"/>
    <property type="molecule type" value="Genomic_DNA"/>
</dbReference>